<evidence type="ECO:0000313" key="1">
    <source>
        <dbReference type="EMBL" id="CAB3719285.1"/>
    </source>
</evidence>
<dbReference type="EMBL" id="CADIJO010000013">
    <property type="protein sequence ID" value="CAB3719285.1"/>
    <property type="molecule type" value="Genomic_DNA"/>
</dbReference>
<evidence type="ECO:0000313" key="2">
    <source>
        <dbReference type="Proteomes" id="UP000494111"/>
    </source>
</evidence>
<protein>
    <submittedName>
        <fullName evidence="1">Uncharacterized protein</fullName>
    </submittedName>
</protein>
<dbReference type="RefSeq" id="WP_175193142.1">
    <property type="nucleotide sequence ID" value="NZ_CADIJO010000013.1"/>
</dbReference>
<organism evidence="1 2">
    <name type="scientific">Achromobacter deleyi</name>
    <dbReference type="NCBI Taxonomy" id="1353891"/>
    <lineage>
        <taxon>Bacteria</taxon>
        <taxon>Pseudomonadati</taxon>
        <taxon>Pseudomonadota</taxon>
        <taxon>Betaproteobacteria</taxon>
        <taxon>Burkholderiales</taxon>
        <taxon>Alcaligenaceae</taxon>
        <taxon>Achromobacter</taxon>
    </lineage>
</organism>
<reference evidence="1 2" key="1">
    <citation type="submission" date="2020-04" db="EMBL/GenBank/DDBJ databases">
        <authorList>
            <person name="De Canck E."/>
        </authorList>
    </citation>
    <scope>NUCLEOTIDE SEQUENCE [LARGE SCALE GENOMIC DNA]</scope>
    <source>
        <strain evidence="1 2">LMG 3458</strain>
    </source>
</reference>
<proteinExistence type="predicted"/>
<accession>A0A6S7A9Y5</accession>
<dbReference type="Proteomes" id="UP000494111">
    <property type="component" value="Unassembled WGS sequence"/>
</dbReference>
<name>A0A6S7A9Y5_9BURK</name>
<gene>
    <name evidence="1" type="ORF">LMG3458_03808</name>
</gene>
<dbReference type="AlphaFoldDB" id="A0A6S7A9Y5"/>
<sequence length="125" mass="14143">MLIDESRAPLMFLRSQGESDTPVEQQLQRLLDQGRPFVLVMDHSPDDHHDETVEERREKALFFKRVKEQMRSLCRGMIVLERGKPTPAPMRLAAAGASKAFGFKVGFVDDEDAATRLGREWMGGA</sequence>